<protein>
    <recommendedName>
        <fullName evidence="7 12">Adenine phosphoribosyltransferase</fullName>
        <shortName evidence="12">APRT</shortName>
        <ecNumber evidence="7 12">2.4.2.7</ecNumber>
    </recommendedName>
</protein>
<evidence type="ECO:0000259" key="13">
    <source>
        <dbReference type="Pfam" id="PF00156"/>
    </source>
</evidence>
<comment type="subunit">
    <text evidence="6 12">Homodimer.</text>
</comment>
<dbReference type="InterPro" id="IPR029057">
    <property type="entry name" value="PRTase-like"/>
</dbReference>
<dbReference type="FunFam" id="3.40.50.2020:FF:000004">
    <property type="entry name" value="Adenine phosphoribosyltransferase"/>
    <property type="match status" value="1"/>
</dbReference>
<dbReference type="PANTHER" id="PTHR32315">
    <property type="entry name" value="ADENINE PHOSPHORIBOSYLTRANSFERASE"/>
    <property type="match status" value="1"/>
</dbReference>
<dbReference type="HAMAP" id="MF_00004">
    <property type="entry name" value="Aden_phosphoribosyltr"/>
    <property type="match status" value="1"/>
</dbReference>
<keyword evidence="8 12" id="KW-0963">Cytoplasm</keyword>
<dbReference type="AlphaFoldDB" id="A0AAU9D0Y0"/>
<dbReference type="RefSeq" id="WP_317636264.1">
    <property type="nucleotide sequence ID" value="NZ_AP026802.1"/>
</dbReference>
<evidence type="ECO:0000313" key="14">
    <source>
        <dbReference type="EMBL" id="BDR58356.1"/>
    </source>
</evidence>
<dbReference type="Proteomes" id="UP001321861">
    <property type="component" value="Chromosome"/>
</dbReference>
<comment type="function">
    <text evidence="2 12">Catalyzes a salvage reaction resulting in the formation of AMP, that is energically less costly than de novo synthesis.</text>
</comment>
<dbReference type="Pfam" id="PF00156">
    <property type="entry name" value="Pribosyltran"/>
    <property type="match status" value="1"/>
</dbReference>
<dbReference type="InterPro" id="IPR005764">
    <property type="entry name" value="Ade_phspho_trans"/>
</dbReference>
<evidence type="ECO:0000256" key="4">
    <source>
        <dbReference type="ARBA" id="ARBA00004659"/>
    </source>
</evidence>
<comment type="catalytic activity">
    <reaction evidence="1 12">
        <text>AMP + diphosphate = 5-phospho-alpha-D-ribose 1-diphosphate + adenine</text>
        <dbReference type="Rhea" id="RHEA:16609"/>
        <dbReference type="ChEBI" id="CHEBI:16708"/>
        <dbReference type="ChEBI" id="CHEBI:33019"/>
        <dbReference type="ChEBI" id="CHEBI:58017"/>
        <dbReference type="ChEBI" id="CHEBI:456215"/>
        <dbReference type="EC" id="2.4.2.7"/>
    </reaction>
</comment>
<keyword evidence="9 12" id="KW-0328">Glycosyltransferase</keyword>
<dbReference type="GO" id="GO:0005737">
    <property type="term" value="C:cytoplasm"/>
    <property type="evidence" value="ECO:0007669"/>
    <property type="project" value="UniProtKB-SubCell"/>
</dbReference>
<evidence type="ECO:0000256" key="3">
    <source>
        <dbReference type="ARBA" id="ARBA00004496"/>
    </source>
</evidence>
<evidence type="ECO:0000256" key="12">
    <source>
        <dbReference type="HAMAP-Rule" id="MF_00004"/>
    </source>
</evidence>
<dbReference type="GO" id="GO:0016208">
    <property type="term" value="F:AMP binding"/>
    <property type="evidence" value="ECO:0007669"/>
    <property type="project" value="TreeGrafter"/>
</dbReference>
<evidence type="ECO:0000256" key="10">
    <source>
        <dbReference type="ARBA" id="ARBA00022679"/>
    </source>
</evidence>
<evidence type="ECO:0000256" key="2">
    <source>
        <dbReference type="ARBA" id="ARBA00003968"/>
    </source>
</evidence>
<dbReference type="NCBIfam" id="TIGR01090">
    <property type="entry name" value="apt"/>
    <property type="match status" value="1"/>
</dbReference>
<accession>A0AAU9D0Y0</accession>
<dbReference type="GO" id="GO:0006166">
    <property type="term" value="P:purine ribonucleoside salvage"/>
    <property type="evidence" value="ECO:0007669"/>
    <property type="project" value="UniProtKB-UniRule"/>
</dbReference>
<evidence type="ECO:0000256" key="7">
    <source>
        <dbReference type="ARBA" id="ARBA00011893"/>
    </source>
</evidence>
<dbReference type="GO" id="GO:0002055">
    <property type="term" value="F:adenine binding"/>
    <property type="evidence" value="ECO:0007669"/>
    <property type="project" value="TreeGrafter"/>
</dbReference>
<dbReference type="GO" id="GO:0006168">
    <property type="term" value="P:adenine salvage"/>
    <property type="evidence" value="ECO:0007669"/>
    <property type="project" value="InterPro"/>
</dbReference>
<proteinExistence type="inferred from homology"/>
<dbReference type="NCBIfam" id="NF002634">
    <property type="entry name" value="PRK02304.1-3"/>
    <property type="match status" value="1"/>
</dbReference>
<evidence type="ECO:0000256" key="1">
    <source>
        <dbReference type="ARBA" id="ARBA00000868"/>
    </source>
</evidence>
<dbReference type="PANTHER" id="PTHR32315:SF3">
    <property type="entry name" value="ADENINE PHOSPHORIBOSYLTRANSFERASE"/>
    <property type="match status" value="1"/>
</dbReference>
<comment type="subcellular location">
    <subcellularLocation>
        <location evidence="3 12">Cytoplasm</location>
    </subcellularLocation>
</comment>
<dbReference type="GO" id="GO:0003999">
    <property type="term" value="F:adenine phosphoribosyltransferase activity"/>
    <property type="evidence" value="ECO:0007669"/>
    <property type="project" value="UniProtKB-UniRule"/>
</dbReference>
<keyword evidence="10 12" id="KW-0808">Transferase</keyword>
<dbReference type="NCBIfam" id="NF002633">
    <property type="entry name" value="PRK02304.1-2"/>
    <property type="match status" value="1"/>
</dbReference>
<dbReference type="Gene3D" id="3.40.50.2020">
    <property type="match status" value="1"/>
</dbReference>
<evidence type="ECO:0000256" key="5">
    <source>
        <dbReference type="ARBA" id="ARBA00008391"/>
    </source>
</evidence>
<dbReference type="SUPFAM" id="SSF53271">
    <property type="entry name" value="PRTase-like"/>
    <property type="match status" value="1"/>
</dbReference>
<evidence type="ECO:0000313" key="15">
    <source>
        <dbReference type="Proteomes" id="UP001321861"/>
    </source>
</evidence>
<comment type="pathway">
    <text evidence="4 12">Purine metabolism; AMP biosynthesis via salvage pathway; AMP from adenine: step 1/1.</text>
</comment>
<dbReference type="EC" id="2.4.2.7" evidence="7 12"/>
<name>A0AAU9D0Y0_9LACO</name>
<organism evidence="14 15">
    <name type="scientific">Xylocopilactobacillus apicola</name>
    <dbReference type="NCBI Taxonomy" id="2932184"/>
    <lineage>
        <taxon>Bacteria</taxon>
        <taxon>Bacillati</taxon>
        <taxon>Bacillota</taxon>
        <taxon>Bacilli</taxon>
        <taxon>Lactobacillales</taxon>
        <taxon>Lactobacillaceae</taxon>
        <taxon>Xylocopilactobacillus</taxon>
    </lineage>
</organism>
<dbReference type="EMBL" id="AP026802">
    <property type="protein sequence ID" value="BDR58356.1"/>
    <property type="molecule type" value="Genomic_DNA"/>
</dbReference>
<evidence type="ECO:0000256" key="8">
    <source>
        <dbReference type="ARBA" id="ARBA00022490"/>
    </source>
</evidence>
<evidence type="ECO:0000256" key="6">
    <source>
        <dbReference type="ARBA" id="ARBA00011738"/>
    </source>
</evidence>
<keyword evidence="15" id="KW-1185">Reference proteome</keyword>
<evidence type="ECO:0000256" key="9">
    <source>
        <dbReference type="ARBA" id="ARBA00022676"/>
    </source>
</evidence>
<dbReference type="InterPro" id="IPR000836">
    <property type="entry name" value="PRTase_dom"/>
</dbReference>
<reference evidence="14 15" key="1">
    <citation type="journal article" date="2023" name="Microbiol. Spectr.">
        <title>Symbiosis of Carpenter Bees with Uncharacterized Lactic Acid Bacteria Showing NAD Auxotrophy.</title>
        <authorList>
            <person name="Kawasaki S."/>
            <person name="Ozawa K."/>
            <person name="Mori T."/>
            <person name="Yamamoto A."/>
            <person name="Ito M."/>
            <person name="Ohkuma M."/>
            <person name="Sakamoto M."/>
            <person name="Matsutani M."/>
        </authorList>
    </citation>
    <scope>NUCLEOTIDE SEQUENCE [LARGE SCALE GENOMIC DNA]</scope>
    <source>
        <strain evidence="14 15">XA3</strain>
    </source>
</reference>
<evidence type="ECO:0000256" key="11">
    <source>
        <dbReference type="ARBA" id="ARBA00022726"/>
    </source>
</evidence>
<dbReference type="GO" id="GO:0044209">
    <property type="term" value="P:AMP salvage"/>
    <property type="evidence" value="ECO:0007669"/>
    <property type="project" value="UniProtKB-UniRule"/>
</dbReference>
<dbReference type="CDD" id="cd06223">
    <property type="entry name" value="PRTases_typeI"/>
    <property type="match status" value="1"/>
</dbReference>
<sequence length="172" mass="18503">MNLDYSKFISATPDFPIKGVLFRDISPLLANGAAFKSAVGELADFAREKETELIVGPEARGFIVGAAVANEMGIGFQPARREGKLPGEVVKESYDLEYGQNTLEMEVSAIKPGQRVLLVDDLLATSGTINDTKKLVEKLGGVIVGAAFIVELKDLNGRDSIADLEIKSLITY</sequence>
<keyword evidence="11 12" id="KW-0660">Purine salvage</keyword>
<dbReference type="InterPro" id="IPR050054">
    <property type="entry name" value="UPRTase/APRTase"/>
</dbReference>
<feature type="domain" description="Phosphoribosyltransferase" evidence="13">
    <location>
        <begin position="31"/>
        <end position="161"/>
    </location>
</feature>
<dbReference type="NCBIfam" id="NF002636">
    <property type="entry name" value="PRK02304.1-5"/>
    <property type="match status" value="1"/>
</dbReference>
<comment type="similarity">
    <text evidence="5 12">Belongs to the purine/pyrimidine phosphoribosyltransferase family.</text>
</comment>
<dbReference type="KEGG" id="xap:XA3_07970"/>
<gene>
    <name evidence="12 14" type="primary">apt</name>
    <name evidence="14" type="ORF">XA3_07970</name>
</gene>